<reference evidence="6" key="1">
    <citation type="submission" date="2013-09" db="EMBL/GenBank/DDBJ databases">
        <title>Corchorus olitorius genome sequencing.</title>
        <authorList>
            <person name="Alam M."/>
            <person name="Haque M.S."/>
            <person name="Islam M.S."/>
            <person name="Emdad E.M."/>
            <person name="Islam M.M."/>
            <person name="Ahmed B."/>
            <person name="Halim A."/>
            <person name="Hossen Q.M.M."/>
            <person name="Hossain M.Z."/>
            <person name="Ahmed R."/>
            <person name="Khan M.M."/>
            <person name="Islam R."/>
            <person name="Rashid M.M."/>
            <person name="Khan S.A."/>
            <person name="Rahman M.S."/>
            <person name="Alam M."/>
            <person name="Yahiya A.S."/>
            <person name="Khan M.S."/>
            <person name="Azam M.S."/>
            <person name="Haque T."/>
            <person name="Lashkar M.Z.H."/>
            <person name="Akhand A.I."/>
            <person name="Morshed G."/>
            <person name="Roy S."/>
            <person name="Uddin K.S."/>
            <person name="Rabeya T."/>
            <person name="Hossain A.S."/>
            <person name="Chowdhury A."/>
            <person name="Snigdha A.R."/>
            <person name="Mortoza M.S."/>
            <person name="Matin S.A."/>
            <person name="Hoque S.M.E."/>
            <person name="Islam M.K."/>
            <person name="Roy D.K."/>
            <person name="Haider R."/>
            <person name="Moosa M.M."/>
            <person name="Elias S.M."/>
            <person name="Hasan A.M."/>
            <person name="Jahan S."/>
            <person name="Shafiuddin M."/>
            <person name="Mahmood N."/>
            <person name="Shommy N.S."/>
        </authorList>
    </citation>
    <scope>NUCLEOTIDE SEQUENCE [LARGE SCALE GENOMIC DNA]</scope>
    <source>
        <strain evidence="6">cv. O-4</strain>
    </source>
</reference>
<organism evidence="5 6">
    <name type="scientific">Corchorus olitorius</name>
    <dbReference type="NCBI Taxonomy" id="93759"/>
    <lineage>
        <taxon>Eukaryota</taxon>
        <taxon>Viridiplantae</taxon>
        <taxon>Streptophyta</taxon>
        <taxon>Embryophyta</taxon>
        <taxon>Tracheophyta</taxon>
        <taxon>Spermatophyta</taxon>
        <taxon>Magnoliopsida</taxon>
        <taxon>eudicotyledons</taxon>
        <taxon>Gunneridae</taxon>
        <taxon>Pentapetalae</taxon>
        <taxon>rosids</taxon>
        <taxon>malvids</taxon>
        <taxon>Malvales</taxon>
        <taxon>Malvaceae</taxon>
        <taxon>Grewioideae</taxon>
        <taxon>Apeibeae</taxon>
        <taxon>Corchorus</taxon>
    </lineage>
</organism>
<feature type="domain" description="K+ potassium transporter integral membrane" evidence="4">
    <location>
        <begin position="38"/>
        <end position="76"/>
    </location>
</feature>
<accession>A0A1R3JUV0</accession>
<dbReference type="EMBL" id="AWUE01015287">
    <property type="protein sequence ID" value="OMO98672.1"/>
    <property type="molecule type" value="Genomic_DNA"/>
</dbReference>
<feature type="transmembrane region" description="Helical" evidence="3">
    <location>
        <begin position="44"/>
        <end position="63"/>
    </location>
</feature>
<dbReference type="STRING" id="93759.A0A1R3JUV0"/>
<evidence type="ECO:0000313" key="5">
    <source>
        <dbReference type="EMBL" id="OMO98672.1"/>
    </source>
</evidence>
<evidence type="ECO:0000256" key="1">
    <source>
        <dbReference type="ARBA" id="ARBA00004651"/>
    </source>
</evidence>
<keyword evidence="6" id="KW-1185">Reference proteome</keyword>
<protein>
    <submittedName>
        <fullName evidence="5">Potassium transporter</fullName>
    </submittedName>
</protein>
<gene>
    <name evidence="5" type="ORF">COLO4_13763</name>
</gene>
<evidence type="ECO:0000259" key="4">
    <source>
        <dbReference type="Pfam" id="PF02705"/>
    </source>
</evidence>
<dbReference type="PANTHER" id="PTHR30540:SF137">
    <property type="entry name" value="POTASSIUM TRANSPORTER"/>
    <property type="match status" value="1"/>
</dbReference>
<dbReference type="OrthoDB" id="504708at2759"/>
<evidence type="ECO:0000256" key="3">
    <source>
        <dbReference type="SAM" id="Phobius"/>
    </source>
</evidence>
<sequence>MGLLNTTDVADEHMSADKSEEFIEYTRSSLLIKHFFEKYRSSRVVLLLVVLLGTSMVIGDGILTPTISVLSAVSETGWPVCSSALWDTQSWIPICSNFDRLAYMVLLELAFTTYFTGILVFYTLCHHTISITSSRKLEKMDGLL</sequence>
<dbReference type="Pfam" id="PF02705">
    <property type="entry name" value="K_trans"/>
    <property type="match status" value="1"/>
</dbReference>
<name>A0A1R3JUV0_9ROSI</name>
<keyword evidence="3" id="KW-1133">Transmembrane helix</keyword>
<keyword evidence="3" id="KW-0472">Membrane</keyword>
<feature type="transmembrane region" description="Helical" evidence="3">
    <location>
        <begin position="101"/>
        <end position="125"/>
    </location>
</feature>
<dbReference type="AlphaFoldDB" id="A0A1R3JUV0"/>
<comment type="caution">
    <text evidence="5">The sequence shown here is derived from an EMBL/GenBank/DDBJ whole genome shotgun (WGS) entry which is preliminary data.</text>
</comment>
<comment type="similarity">
    <text evidence="2">Belongs to the HAK/KUP transporter (TC 2.A.72.3) family.</text>
</comment>
<evidence type="ECO:0000256" key="2">
    <source>
        <dbReference type="ARBA" id="ARBA00008440"/>
    </source>
</evidence>
<evidence type="ECO:0000313" key="6">
    <source>
        <dbReference type="Proteomes" id="UP000187203"/>
    </source>
</evidence>
<dbReference type="InterPro" id="IPR053951">
    <property type="entry name" value="K_trans_N"/>
</dbReference>
<proteinExistence type="inferred from homology"/>
<keyword evidence="3" id="KW-0812">Transmembrane</keyword>
<dbReference type="GO" id="GO:0015079">
    <property type="term" value="F:potassium ion transmembrane transporter activity"/>
    <property type="evidence" value="ECO:0007669"/>
    <property type="project" value="InterPro"/>
</dbReference>
<dbReference type="Proteomes" id="UP000187203">
    <property type="component" value="Unassembled WGS sequence"/>
</dbReference>
<dbReference type="PANTHER" id="PTHR30540">
    <property type="entry name" value="OSMOTIC STRESS POTASSIUM TRANSPORTER"/>
    <property type="match status" value="1"/>
</dbReference>
<comment type="subcellular location">
    <subcellularLocation>
        <location evidence="1">Cell membrane</location>
        <topology evidence="1">Multi-pass membrane protein</topology>
    </subcellularLocation>
</comment>
<dbReference type="InterPro" id="IPR003855">
    <property type="entry name" value="K+_transporter"/>
</dbReference>
<dbReference type="GO" id="GO:0005886">
    <property type="term" value="C:plasma membrane"/>
    <property type="evidence" value="ECO:0007669"/>
    <property type="project" value="UniProtKB-SubCell"/>
</dbReference>